<dbReference type="GO" id="GO:0003677">
    <property type="term" value="F:DNA binding"/>
    <property type="evidence" value="ECO:0007669"/>
    <property type="project" value="UniProtKB-KW"/>
</dbReference>
<feature type="domain" description="HTH iclR-type" evidence="4">
    <location>
        <begin position="284"/>
        <end position="345"/>
    </location>
</feature>
<reference evidence="6 7" key="2">
    <citation type="journal article" date="2012" name="Stand. Genomic Sci.">
        <title>Complete genome sequence of the moderately thermophilic mineral-sulfide-oxidizing firmicute Sulfobacillus acidophilus type strain (NAL(T)).</title>
        <authorList>
            <person name="Anderson I."/>
            <person name="Chertkov O."/>
            <person name="Chen A."/>
            <person name="Saunders E."/>
            <person name="Lapidus A."/>
            <person name="Nolan M."/>
            <person name="Lucas S."/>
            <person name="Hammon N."/>
            <person name="Deshpande S."/>
            <person name="Cheng J.F."/>
            <person name="Han C."/>
            <person name="Tapia R."/>
            <person name="Goodwin L.A."/>
            <person name="Pitluck S."/>
            <person name="Liolios K."/>
            <person name="Pagani I."/>
            <person name="Ivanova N."/>
            <person name="Mikhailova N."/>
            <person name="Pati A."/>
            <person name="Palaniappan K."/>
            <person name="Land M."/>
            <person name="Pan C."/>
            <person name="Rohde M."/>
            <person name="Pukall R."/>
            <person name="Goker M."/>
            <person name="Detter J.C."/>
            <person name="Woyke T."/>
            <person name="Bristow J."/>
            <person name="Eisen J.A."/>
            <person name="Markowitz V."/>
            <person name="Hugenholtz P."/>
            <person name="Kyrpides N.C."/>
            <person name="Klenk H.P."/>
            <person name="Mavromatis K."/>
        </authorList>
    </citation>
    <scope>NUCLEOTIDE SEQUENCE [LARGE SCALE GENOMIC DNA]</scope>
    <source>
        <strain evidence="7">ATCC 700253 / DSM 10332 / NAL</strain>
    </source>
</reference>
<dbReference type="InterPro" id="IPR050707">
    <property type="entry name" value="HTH_MetabolicPath_Reg"/>
</dbReference>
<protein>
    <submittedName>
        <fullName evidence="6">Transcriptional regulator, IclR family</fullName>
    </submittedName>
</protein>
<dbReference type="GO" id="GO:0045892">
    <property type="term" value="P:negative regulation of DNA-templated transcription"/>
    <property type="evidence" value="ECO:0007669"/>
    <property type="project" value="TreeGrafter"/>
</dbReference>
<dbReference type="AlphaFoldDB" id="G8TS48"/>
<dbReference type="GO" id="GO:0003700">
    <property type="term" value="F:DNA-binding transcription factor activity"/>
    <property type="evidence" value="ECO:0007669"/>
    <property type="project" value="TreeGrafter"/>
</dbReference>
<accession>G8TS48</accession>
<dbReference type="SMART" id="SM00346">
    <property type="entry name" value="HTH_ICLR"/>
    <property type="match status" value="2"/>
</dbReference>
<proteinExistence type="predicted"/>
<dbReference type="InterPro" id="IPR029016">
    <property type="entry name" value="GAF-like_dom_sf"/>
</dbReference>
<evidence type="ECO:0000256" key="3">
    <source>
        <dbReference type="ARBA" id="ARBA00023163"/>
    </source>
</evidence>
<name>G8TS48_SULAD</name>
<evidence type="ECO:0000259" key="5">
    <source>
        <dbReference type="PROSITE" id="PS51078"/>
    </source>
</evidence>
<reference evidence="7" key="1">
    <citation type="submission" date="2011-12" db="EMBL/GenBank/DDBJ databases">
        <title>The complete genome of chromosome of Sulfobacillus acidophilus DSM 10332.</title>
        <authorList>
            <person name="Lucas S."/>
            <person name="Han J."/>
            <person name="Lapidus A."/>
            <person name="Bruce D."/>
            <person name="Goodwin L."/>
            <person name="Pitluck S."/>
            <person name="Peters L."/>
            <person name="Kyrpides N."/>
            <person name="Mavromatis K."/>
            <person name="Ivanova N."/>
            <person name="Mikhailova N."/>
            <person name="Chertkov O."/>
            <person name="Saunders E."/>
            <person name="Detter J.C."/>
            <person name="Tapia R."/>
            <person name="Han C."/>
            <person name="Land M."/>
            <person name="Hauser L."/>
            <person name="Markowitz V."/>
            <person name="Cheng J.-F."/>
            <person name="Hugenholtz P."/>
            <person name="Woyke T."/>
            <person name="Wu D."/>
            <person name="Pukall R."/>
            <person name="Gehrich-Schroeter G."/>
            <person name="Schneider S."/>
            <person name="Klenk H.-P."/>
            <person name="Eisen J.A."/>
        </authorList>
    </citation>
    <scope>NUCLEOTIDE SEQUENCE [LARGE SCALE GENOMIC DNA]</scope>
    <source>
        <strain evidence="7">ATCC 700253 / DSM 10332 / NAL</strain>
    </source>
</reference>
<dbReference type="EMBL" id="CP003179">
    <property type="protein sequence ID" value="AEW04374.1"/>
    <property type="molecule type" value="Genomic_DNA"/>
</dbReference>
<gene>
    <name evidence="6" type="ordered locus">Sulac_0871</name>
</gene>
<dbReference type="HOGENOM" id="CLU_562480_0_0_9"/>
<dbReference type="STRING" id="679936.Sulac_0871"/>
<sequence length="485" mass="53949">MLRGVDGLLSSVQSTIQVLRSFRWDRPEWALADLSRRLGRPKSTILKALTTLQAAGFVERVPQTSRYRPALGTLTFGPSMVQHFDLVRIGMPIVRQLALTPGHTVHLAVYDAGEIIWLVTMDARSGYSLHSRVGRRAPASVAAAGQAILAFLDPDSLVLDLQRDWRRSTPASPKTFPQLLQALEETRRRGYAYQADQIDPGIAAVAVPVFDEYDRPIASLSITGPTNSFRFRDVVEIAKMAQKSARLLSRRWQDPIGDPLPPPNRAAVSHWLRPHPPSREDLILRSAANALTILTLFTPEQPFLSFSEIHSRLGLAKSMVSRMLVTLEQTGALDRDRYRRYRVGSGLLELGLVVDAYHPTLKKARQLVNRIQEWLAEPAAVFWGSPSGALCLASEKALPYRPGYWVTFPDSGHERAISGQWLGSEYPCIVAMPAARVHDAAHARYLIDRAMSDFVSDSGTEASRTARLHDMVSLNPDEATREEVL</sequence>
<dbReference type="Pfam" id="PF01614">
    <property type="entry name" value="IclR_C"/>
    <property type="match status" value="1"/>
</dbReference>
<dbReference type="Pfam" id="PF09339">
    <property type="entry name" value="HTH_IclR"/>
    <property type="match status" value="2"/>
</dbReference>
<dbReference type="Gene3D" id="1.10.10.10">
    <property type="entry name" value="Winged helix-like DNA-binding domain superfamily/Winged helix DNA-binding domain"/>
    <property type="match status" value="2"/>
</dbReference>
<evidence type="ECO:0000313" key="6">
    <source>
        <dbReference type="EMBL" id="AEW04374.1"/>
    </source>
</evidence>
<keyword evidence="3" id="KW-0804">Transcription</keyword>
<keyword evidence="7" id="KW-1185">Reference proteome</keyword>
<evidence type="ECO:0000256" key="1">
    <source>
        <dbReference type="ARBA" id="ARBA00023015"/>
    </source>
</evidence>
<keyword evidence="2" id="KW-0238">DNA-binding</keyword>
<dbReference type="InterPro" id="IPR036388">
    <property type="entry name" value="WH-like_DNA-bd_sf"/>
</dbReference>
<keyword evidence="1" id="KW-0805">Transcription regulation</keyword>
<dbReference type="Proteomes" id="UP000005439">
    <property type="component" value="Chromosome"/>
</dbReference>
<evidence type="ECO:0000259" key="4">
    <source>
        <dbReference type="PROSITE" id="PS51077"/>
    </source>
</evidence>
<dbReference type="PATRIC" id="fig|679936.5.peg.923"/>
<dbReference type="PANTHER" id="PTHR30136:SF24">
    <property type="entry name" value="HTH-TYPE TRANSCRIPTIONAL REPRESSOR ALLR"/>
    <property type="match status" value="1"/>
</dbReference>
<dbReference type="InterPro" id="IPR014757">
    <property type="entry name" value="Tscrpt_reg_IclR_C"/>
</dbReference>
<dbReference type="SUPFAM" id="SSF55781">
    <property type="entry name" value="GAF domain-like"/>
    <property type="match status" value="1"/>
</dbReference>
<evidence type="ECO:0000313" key="7">
    <source>
        <dbReference type="Proteomes" id="UP000005439"/>
    </source>
</evidence>
<feature type="domain" description="HTH iclR-type" evidence="4">
    <location>
        <begin position="9"/>
        <end position="71"/>
    </location>
</feature>
<organism evidence="6 7">
    <name type="scientific">Sulfobacillus acidophilus (strain ATCC 700253 / DSM 10332 / NAL)</name>
    <dbReference type="NCBI Taxonomy" id="679936"/>
    <lineage>
        <taxon>Bacteria</taxon>
        <taxon>Bacillati</taxon>
        <taxon>Bacillota</taxon>
        <taxon>Clostridia</taxon>
        <taxon>Eubacteriales</taxon>
        <taxon>Clostridiales Family XVII. Incertae Sedis</taxon>
        <taxon>Sulfobacillus</taxon>
    </lineage>
</organism>
<feature type="domain" description="IclR-ED" evidence="5">
    <location>
        <begin position="72"/>
        <end position="254"/>
    </location>
</feature>
<dbReference type="PROSITE" id="PS51078">
    <property type="entry name" value="ICLR_ED"/>
    <property type="match status" value="1"/>
</dbReference>
<dbReference type="InterPro" id="IPR005471">
    <property type="entry name" value="Tscrpt_reg_IclR_N"/>
</dbReference>
<dbReference type="InterPro" id="IPR036390">
    <property type="entry name" value="WH_DNA-bd_sf"/>
</dbReference>
<dbReference type="SUPFAM" id="SSF46785">
    <property type="entry name" value="Winged helix' DNA-binding domain"/>
    <property type="match status" value="2"/>
</dbReference>
<dbReference type="KEGG" id="sap:Sulac_0871"/>
<dbReference type="PANTHER" id="PTHR30136">
    <property type="entry name" value="HELIX-TURN-HELIX TRANSCRIPTIONAL REGULATOR, ICLR FAMILY"/>
    <property type="match status" value="1"/>
</dbReference>
<dbReference type="PROSITE" id="PS51077">
    <property type="entry name" value="HTH_ICLR"/>
    <property type="match status" value="2"/>
</dbReference>
<evidence type="ECO:0000256" key="2">
    <source>
        <dbReference type="ARBA" id="ARBA00023125"/>
    </source>
</evidence>
<dbReference type="Gene3D" id="3.30.450.40">
    <property type="match status" value="1"/>
</dbReference>